<gene>
    <name evidence="2" type="primary">LOC111298927</name>
</gene>
<reference evidence="2" key="1">
    <citation type="submission" date="2025-08" db="UniProtKB">
        <authorList>
            <consortium name="RefSeq"/>
        </authorList>
    </citation>
    <scope>IDENTIFICATION</scope>
    <source>
        <tissue evidence="2">Fruit stalk</tissue>
    </source>
</reference>
<dbReference type="Proteomes" id="UP000515121">
    <property type="component" value="Unplaced"/>
</dbReference>
<accession>A0A6P5ZA99</accession>
<proteinExistence type="predicted"/>
<organism evidence="1 2">
    <name type="scientific">Durio zibethinus</name>
    <name type="common">Durian</name>
    <dbReference type="NCBI Taxonomy" id="66656"/>
    <lineage>
        <taxon>Eukaryota</taxon>
        <taxon>Viridiplantae</taxon>
        <taxon>Streptophyta</taxon>
        <taxon>Embryophyta</taxon>
        <taxon>Tracheophyta</taxon>
        <taxon>Spermatophyta</taxon>
        <taxon>Magnoliopsida</taxon>
        <taxon>eudicotyledons</taxon>
        <taxon>Gunneridae</taxon>
        <taxon>Pentapetalae</taxon>
        <taxon>rosids</taxon>
        <taxon>malvids</taxon>
        <taxon>Malvales</taxon>
        <taxon>Malvaceae</taxon>
        <taxon>Helicteroideae</taxon>
        <taxon>Durio</taxon>
    </lineage>
</organism>
<dbReference type="OrthoDB" id="637682at2759"/>
<evidence type="ECO:0000313" key="1">
    <source>
        <dbReference type="Proteomes" id="UP000515121"/>
    </source>
</evidence>
<keyword evidence="1" id="KW-1185">Reference proteome</keyword>
<protein>
    <submittedName>
        <fullName evidence="2">Uncharacterized protein LOC111298927 isoform X1</fullName>
    </submittedName>
</protein>
<dbReference type="RefSeq" id="XP_022749425.1">
    <property type="nucleotide sequence ID" value="XM_022893690.1"/>
</dbReference>
<evidence type="ECO:0000313" key="2">
    <source>
        <dbReference type="RefSeq" id="XP_022749425.1"/>
    </source>
</evidence>
<dbReference type="AlphaFoldDB" id="A0A6P5ZA99"/>
<name>A0A6P5ZA99_DURZI</name>
<dbReference type="KEGG" id="dzi:111298927"/>
<dbReference type="GeneID" id="111298927"/>
<sequence>MSGMIFSRPCSVHEKCFPSLLTYDFHNSIRPVIALYEEMGVSRNDLIAVLILPPTLIPRTSFNEEMVYIKKTEVSKGAKMYKYVVALIGMSRLRLYVKRLLMIAWVVIPLLKLRGTVLPQPSICLMVRSTPMRVINLWVTAGHTHSTWVTLTRVQQSDEGGVAEHDGTASIHEQALLLFALDRSHASTCGRNLKNTLYHHEHKNKHTNP</sequence>